<dbReference type="InterPro" id="IPR005331">
    <property type="entry name" value="Sulfotransferase"/>
</dbReference>
<keyword evidence="8 9" id="KW-0325">Glycoprotein</keyword>
<dbReference type="EC" id="2.8.2.-" evidence="9"/>
<keyword evidence="4 9" id="KW-0812">Transmembrane</keyword>
<feature type="transmembrane region" description="Helical" evidence="9">
    <location>
        <begin position="39"/>
        <end position="66"/>
    </location>
</feature>
<dbReference type="Pfam" id="PF03567">
    <property type="entry name" value="Sulfotransfer_2"/>
    <property type="match status" value="1"/>
</dbReference>
<keyword evidence="9" id="KW-0735">Signal-anchor</keyword>
<evidence type="ECO:0000313" key="11">
    <source>
        <dbReference type="RefSeq" id="XP_024873919.1"/>
    </source>
</evidence>
<evidence type="ECO:0000256" key="6">
    <source>
        <dbReference type="ARBA" id="ARBA00023034"/>
    </source>
</evidence>
<organism evidence="10 11">
    <name type="scientific">Temnothorax curvispinosus</name>
    <dbReference type="NCBI Taxonomy" id="300111"/>
    <lineage>
        <taxon>Eukaryota</taxon>
        <taxon>Metazoa</taxon>
        <taxon>Ecdysozoa</taxon>
        <taxon>Arthropoda</taxon>
        <taxon>Hexapoda</taxon>
        <taxon>Insecta</taxon>
        <taxon>Pterygota</taxon>
        <taxon>Neoptera</taxon>
        <taxon>Endopterygota</taxon>
        <taxon>Hymenoptera</taxon>
        <taxon>Apocrita</taxon>
        <taxon>Aculeata</taxon>
        <taxon>Formicoidea</taxon>
        <taxon>Formicidae</taxon>
        <taxon>Myrmicinae</taxon>
        <taxon>Temnothorax</taxon>
    </lineage>
</organism>
<keyword evidence="7 9" id="KW-0472">Membrane</keyword>
<name>A0A6J1PVL1_9HYME</name>
<gene>
    <name evidence="11" type="primary">LOC112455932</name>
</gene>
<comment type="subcellular location">
    <subcellularLocation>
        <location evidence="1 9">Golgi apparatus membrane</location>
        <topology evidence="1 9">Single-pass type II membrane protein</topology>
    </subcellularLocation>
</comment>
<accession>A0A6J1PVL1</accession>
<evidence type="ECO:0000256" key="7">
    <source>
        <dbReference type="ARBA" id="ARBA00023136"/>
    </source>
</evidence>
<evidence type="ECO:0000256" key="9">
    <source>
        <dbReference type="RuleBase" id="RU364020"/>
    </source>
</evidence>
<evidence type="ECO:0000256" key="3">
    <source>
        <dbReference type="ARBA" id="ARBA00022679"/>
    </source>
</evidence>
<dbReference type="GO" id="GO:0000139">
    <property type="term" value="C:Golgi membrane"/>
    <property type="evidence" value="ECO:0007669"/>
    <property type="project" value="UniProtKB-SubCell"/>
</dbReference>
<evidence type="ECO:0000256" key="4">
    <source>
        <dbReference type="ARBA" id="ARBA00022692"/>
    </source>
</evidence>
<dbReference type="InterPro" id="IPR018011">
    <property type="entry name" value="Carb_sulfotrans_8-10"/>
</dbReference>
<comment type="similarity">
    <text evidence="2 9">Belongs to the sulfotransferase 2 family.</text>
</comment>
<dbReference type="PANTHER" id="PTHR12137">
    <property type="entry name" value="CARBOHYDRATE SULFOTRANSFERASE"/>
    <property type="match status" value="1"/>
</dbReference>
<dbReference type="GO" id="GO:0016051">
    <property type="term" value="P:carbohydrate biosynthetic process"/>
    <property type="evidence" value="ECO:0007669"/>
    <property type="project" value="InterPro"/>
</dbReference>
<dbReference type="RefSeq" id="XP_024873919.1">
    <property type="nucleotide sequence ID" value="XM_025018151.1"/>
</dbReference>
<dbReference type="AlphaFoldDB" id="A0A6J1PVL1"/>
<sequence>MHTSYKILTIDMLTSSDNKNSTVYPGLLKAGFCYFPKKLFLLMQVTVIESIAALATICIVTLLILANLAQTSHTETNIEPAASLRYASSKYVSVARAVTSGIMPRVPLSRDQMEDVRRELDRRRWWVAHVCETIDTKRSHRNASLTNMIIDTEHNVSWCPIYKAASSTWMNYFAVLKDTLTDVTIDLVRRNLTQVSDIVRQKFQQDADFNKTYKKMSRTKKFLIVRHPLERLLSAYRDKLEHMRNREYYYKRFGRRIVLKYRRSGNTTRLEPTFAEFLRFIVSEKYFDEHWTPYYRTCEPCTIHYDYILKFETLDRDQNFLIQDANLSGYLYEKDYPRNINPLGVTTRKILDEYTRGISQSLLDAVYKIYENDYKLFNYSSVV</sequence>
<reference evidence="11" key="1">
    <citation type="submission" date="2025-08" db="UniProtKB">
        <authorList>
            <consortium name="RefSeq"/>
        </authorList>
    </citation>
    <scope>IDENTIFICATION</scope>
    <source>
        <tissue evidence="11">Whole body</tissue>
    </source>
</reference>
<dbReference type="PANTHER" id="PTHR12137:SF63">
    <property type="entry name" value="CARBOHYDRATE SULFOTRANSFERASE"/>
    <property type="match status" value="1"/>
</dbReference>
<keyword evidence="3 9" id="KW-0808">Transferase</keyword>
<proteinExistence type="inferred from homology"/>
<dbReference type="GO" id="GO:0008146">
    <property type="term" value="F:sulfotransferase activity"/>
    <property type="evidence" value="ECO:0007669"/>
    <property type="project" value="InterPro"/>
</dbReference>
<keyword evidence="5 9" id="KW-1133">Transmembrane helix</keyword>
<protein>
    <recommendedName>
        <fullName evidence="9">Carbohydrate sulfotransferase</fullName>
        <ecNumber evidence="9">2.8.2.-</ecNumber>
    </recommendedName>
</protein>
<evidence type="ECO:0000256" key="2">
    <source>
        <dbReference type="ARBA" id="ARBA00006339"/>
    </source>
</evidence>
<evidence type="ECO:0000256" key="8">
    <source>
        <dbReference type="ARBA" id="ARBA00023180"/>
    </source>
</evidence>
<keyword evidence="10" id="KW-1185">Reference proteome</keyword>
<evidence type="ECO:0000313" key="10">
    <source>
        <dbReference type="Proteomes" id="UP000504618"/>
    </source>
</evidence>
<evidence type="ECO:0000256" key="1">
    <source>
        <dbReference type="ARBA" id="ARBA00004323"/>
    </source>
</evidence>
<keyword evidence="6 9" id="KW-0333">Golgi apparatus</keyword>
<dbReference type="GeneID" id="112455932"/>
<keyword evidence="9" id="KW-0119">Carbohydrate metabolism</keyword>
<dbReference type="Proteomes" id="UP000504618">
    <property type="component" value="Unplaced"/>
</dbReference>
<evidence type="ECO:0000256" key="5">
    <source>
        <dbReference type="ARBA" id="ARBA00022989"/>
    </source>
</evidence>